<name>A0A2G5I3R1_CERBT</name>
<evidence type="ECO:0000256" key="2">
    <source>
        <dbReference type="ARBA" id="ARBA00022737"/>
    </source>
</evidence>
<dbReference type="GO" id="GO:0080008">
    <property type="term" value="C:Cul4-RING E3 ubiquitin ligase complex"/>
    <property type="evidence" value="ECO:0007669"/>
    <property type="project" value="TreeGrafter"/>
</dbReference>
<dbReference type="EMBL" id="LKMD01000101">
    <property type="protein sequence ID" value="PIA99456.1"/>
    <property type="molecule type" value="Genomic_DNA"/>
</dbReference>
<dbReference type="SUPFAM" id="SSF50978">
    <property type="entry name" value="WD40 repeat-like"/>
    <property type="match status" value="1"/>
</dbReference>
<dbReference type="AlphaFoldDB" id="A0A2G5I3R1"/>
<keyword evidence="1" id="KW-0853">WD repeat</keyword>
<proteinExistence type="predicted"/>
<keyword evidence="6" id="KW-1185">Reference proteome</keyword>
<dbReference type="PANTHER" id="PTHR44472">
    <property type="entry name" value="DDB1- AND CUL4-ASSOCIATED FACTOR 4-RELATED"/>
    <property type="match status" value="1"/>
</dbReference>
<reference evidence="4 6" key="2">
    <citation type="submission" date="2023-09" db="EMBL/GenBank/DDBJ databases">
        <title>Complete-Gapless Cercospora beticola genome.</title>
        <authorList>
            <person name="Wyatt N.A."/>
            <person name="Spanner R.E."/>
            <person name="Bolton M.D."/>
        </authorList>
    </citation>
    <scope>NUCLEOTIDE SEQUENCE [LARGE SCALE GENOMIC DNA]</scope>
    <source>
        <strain evidence="4">Cb09-40</strain>
    </source>
</reference>
<reference evidence="3 5" key="1">
    <citation type="submission" date="2015-10" db="EMBL/GenBank/DDBJ databases">
        <title>The cercosporin biosynthetic gene cluster was horizontally transferred to several fungal lineages and shown to be expanded in Cercospora beticola based on microsynteny with recipient genomes.</title>
        <authorList>
            <person name="De Jonge R."/>
            <person name="Ebert M.K."/>
            <person name="Suttle J.C."/>
            <person name="Jurick Ii W.M."/>
            <person name="Secor G.A."/>
            <person name="Thomma B.P."/>
            <person name="Van De Peer Y."/>
            <person name="Bolton M.D."/>
        </authorList>
    </citation>
    <scope>NUCLEOTIDE SEQUENCE [LARGE SCALE GENOMIC DNA]</scope>
    <source>
        <strain evidence="3 5">09-40</strain>
    </source>
</reference>
<evidence type="ECO:0008006" key="7">
    <source>
        <dbReference type="Google" id="ProtNLM"/>
    </source>
</evidence>
<dbReference type="OrthoDB" id="128867at2759"/>
<dbReference type="Gene3D" id="2.130.10.10">
    <property type="entry name" value="YVTN repeat-like/Quinoprotein amine dehydrogenase"/>
    <property type="match status" value="1"/>
</dbReference>
<dbReference type="InterPro" id="IPR015943">
    <property type="entry name" value="WD40/YVTN_repeat-like_dom_sf"/>
</dbReference>
<dbReference type="PANTHER" id="PTHR44472:SF1">
    <property type="entry name" value="DDB1 AND CUL4 ASSOCIATED FACTOR 4"/>
    <property type="match status" value="1"/>
</dbReference>
<dbReference type="Proteomes" id="UP001302367">
    <property type="component" value="Chromosome 3"/>
</dbReference>
<keyword evidence="2" id="KW-0677">Repeat</keyword>
<sequence length="441" mass="49338">MNRGNIPGFYFDEEKKKYFKITADHAAPVDAKHSRANVKREKHEKRALKKQRFEERVIRKQTVNQAKSLTSGLFKTTLQRELGHRTTGYLSGVRDEALINGLEHTPLNPRIKGFNSYPVVRDALYAADQSDMLFATTQNSAATCVYSYHWQDNVNDPQDLAAKYPLAALSGRFVTLQRFDSTLLFVSNTDHAIHYYLGPSRTSERNESALFPKATLQNTVETVHACAFEPATRNIAFAGTGLLVVDGLNPGWVGRSNFGDTKESFAATWLQPNVLAYGLDTEVARGPPMHTVCLWDVRVGSSPSHANSSTRLKRYHRITGLETPEGTDHQLLVTTNKDINLYDLRMQSTAGPPLLSIPHTSVGSQLNFAVRGDLIAAVDALFRVQVYSLRTSRGLKTLQRNQPTTSRPSALHSLRWQENSRGSPYLQACADSIVHRWGWQV</sequence>
<evidence type="ECO:0000313" key="5">
    <source>
        <dbReference type="Proteomes" id="UP000230605"/>
    </source>
</evidence>
<accession>A0A2G5I3R1</accession>
<dbReference type="Proteomes" id="UP000230605">
    <property type="component" value="Chromosome 3"/>
</dbReference>
<dbReference type="InterPro" id="IPR036322">
    <property type="entry name" value="WD40_repeat_dom_sf"/>
</dbReference>
<evidence type="ECO:0000313" key="4">
    <source>
        <dbReference type="EMBL" id="WPA99769.1"/>
    </source>
</evidence>
<evidence type="ECO:0000313" key="3">
    <source>
        <dbReference type="EMBL" id="PIA99456.1"/>
    </source>
</evidence>
<protein>
    <recommendedName>
        <fullName evidence="7">Myocyte-specific enhancer factor 2d</fullName>
    </recommendedName>
</protein>
<evidence type="ECO:0000256" key="1">
    <source>
        <dbReference type="ARBA" id="ARBA00022574"/>
    </source>
</evidence>
<evidence type="ECO:0000313" key="6">
    <source>
        <dbReference type="Proteomes" id="UP001302367"/>
    </source>
</evidence>
<dbReference type="InterPro" id="IPR052254">
    <property type="entry name" value="CUL4-DDB1_E3_ligase_receptor"/>
</dbReference>
<dbReference type="EMBL" id="CP134186">
    <property type="protein sequence ID" value="WPA99769.1"/>
    <property type="molecule type" value="Genomic_DNA"/>
</dbReference>
<gene>
    <name evidence="3" type="ORF">CB0940_02623</name>
    <name evidence="4" type="ORF">RHO25_004388</name>
</gene>
<organism evidence="3 5">
    <name type="scientific">Cercospora beticola</name>
    <name type="common">Sugarbeet leaf spot fungus</name>
    <dbReference type="NCBI Taxonomy" id="122368"/>
    <lineage>
        <taxon>Eukaryota</taxon>
        <taxon>Fungi</taxon>
        <taxon>Dikarya</taxon>
        <taxon>Ascomycota</taxon>
        <taxon>Pezizomycotina</taxon>
        <taxon>Dothideomycetes</taxon>
        <taxon>Dothideomycetidae</taxon>
        <taxon>Mycosphaerellales</taxon>
        <taxon>Mycosphaerellaceae</taxon>
        <taxon>Cercospora</taxon>
    </lineage>
</organism>